<keyword evidence="3 4" id="KW-0479">Metal-binding</keyword>
<reference evidence="5 6" key="1">
    <citation type="submission" date="2018-10" db="EMBL/GenBank/DDBJ databases">
        <title>Relationship between Morphology and Antimicrobial Activity in Streptomyces.</title>
        <authorList>
            <person name="Kang H.J."/>
            <person name="Kim S.B."/>
        </authorList>
    </citation>
    <scope>NUCLEOTIDE SEQUENCE [LARGE SCALE GENOMIC DNA]</scope>
    <source>
        <strain evidence="5 6">BH38</strain>
    </source>
</reference>
<dbReference type="GO" id="GO:0005506">
    <property type="term" value="F:iron ion binding"/>
    <property type="evidence" value="ECO:0007669"/>
    <property type="project" value="InterPro"/>
</dbReference>
<keyword evidence="6" id="KW-1185">Reference proteome</keyword>
<name>A0A387HC65_9ACTN</name>
<keyword evidence="3 4" id="KW-0408">Iron</keyword>
<dbReference type="InterPro" id="IPR050121">
    <property type="entry name" value="Cytochrome_P450_monoxygenase"/>
</dbReference>
<feature type="binding site" description="axial binding residue" evidence="3">
    <location>
        <position position="369"/>
    </location>
    <ligand>
        <name>heme</name>
        <dbReference type="ChEBI" id="CHEBI:30413"/>
    </ligand>
    <ligandPart>
        <name>Fe</name>
        <dbReference type="ChEBI" id="CHEBI:18248"/>
    </ligandPart>
</feature>
<dbReference type="InterPro" id="IPR002401">
    <property type="entry name" value="Cyt_P450_E_grp-I"/>
</dbReference>
<dbReference type="PANTHER" id="PTHR24305:SF166">
    <property type="entry name" value="CYTOCHROME P450 12A4, MITOCHONDRIAL-RELATED"/>
    <property type="match status" value="1"/>
</dbReference>
<dbReference type="PRINTS" id="PR00385">
    <property type="entry name" value="P450"/>
</dbReference>
<evidence type="ECO:0000313" key="6">
    <source>
        <dbReference type="Proteomes" id="UP000271554"/>
    </source>
</evidence>
<dbReference type="KEGG" id="shun:DWB77_00464"/>
<protein>
    <submittedName>
        <fullName evidence="5">Cytochrome P450 136</fullName>
        <ecNumber evidence="5">1.14.-.-</ecNumber>
    </submittedName>
</protein>
<dbReference type="GO" id="GO:0020037">
    <property type="term" value="F:heme binding"/>
    <property type="evidence" value="ECO:0007669"/>
    <property type="project" value="InterPro"/>
</dbReference>
<comment type="cofactor">
    <cofactor evidence="1 3">
        <name>heme</name>
        <dbReference type="ChEBI" id="CHEBI:30413"/>
    </cofactor>
</comment>
<dbReference type="CDD" id="cd00302">
    <property type="entry name" value="cytochrome_P450"/>
    <property type="match status" value="1"/>
</dbReference>
<dbReference type="GO" id="GO:0004497">
    <property type="term" value="F:monooxygenase activity"/>
    <property type="evidence" value="ECO:0007669"/>
    <property type="project" value="UniProtKB-KW"/>
</dbReference>
<dbReference type="Pfam" id="PF00067">
    <property type="entry name" value="p450"/>
    <property type="match status" value="1"/>
</dbReference>
<dbReference type="PROSITE" id="PS00086">
    <property type="entry name" value="CYTOCHROME_P450"/>
    <property type="match status" value="1"/>
</dbReference>
<comment type="similarity">
    <text evidence="2 4">Belongs to the cytochrome P450 family.</text>
</comment>
<evidence type="ECO:0000256" key="1">
    <source>
        <dbReference type="ARBA" id="ARBA00001971"/>
    </source>
</evidence>
<dbReference type="InterPro" id="IPR001128">
    <property type="entry name" value="Cyt_P450"/>
</dbReference>
<evidence type="ECO:0000256" key="2">
    <source>
        <dbReference type="ARBA" id="ARBA00010617"/>
    </source>
</evidence>
<gene>
    <name evidence="5" type="ORF">DWB77_00464</name>
</gene>
<organism evidence="5 6">
    <name type="scientific">Streptomyces hundungensis</name>
    <dbReference type="NCBI Taxonomy" id="1077946"/>
    <lineage>
        <taxon>Bacteria</taxon>
        <taxon>Bacillati</taxon>
        <taxon>Actinomycetota</taxon>
        <taxon>Actinomycetes</taxon>
        <taxon>Kitasatosporales</taxon>
        <taxon>Streptomycetaceae</taxon>
        <taxon>Streptomyces</taxon>
    </lineage>
</organism>
<dbReference type="RefSeq" id="WP_162952359.1">
    <property type="nucleotide sequence ID" value="NZ_CP032698.1"/>
</dbReference>
<evidence type="ECO:0000256" key="4">
    <source>
        <dbReference type="RuleBase" id="RU000461"/>
    </source>
</evidence>
<dbReference type="EMBL" id="CP032698">
    <property type="protein sequence ID" value="AYG78357.1"/>
    <property type="molecule type" value="Genomic_DNA"/>
</dbReference>
<proteinExistence type="inferred from homology"/>
<accession>A0A387HC65</accession>
<dbReference type="AlphaFoldDB" id="A0A387HC65"/>
<dbReference type="PRINTS" id="PR00463">
    <property type="entry name" value="EP450I"/>
</dbReference>
<dbReference type="Proteomes" id="UP000271554">
    <property type="component" value="Chromosome"/>
</dbReference>
<dbReference type="InterPro" id="IPR036396">
    <property type="entry name" value="Cyt_P450_sf"/>
</dbReference>
<dbReference type="SUPFAM" id="SSF48264">
    <property type="entry name" value="Cytochrome P450"/>
    <property type="match status" value="1"/>
</dbReference>
<dbReference type="Gene3D" id="1.10.630.10">
    <property type="entry name" value="Cytochrome P450"/>
    <property type="match status" value="1"/>
</dbReference>
<dbReference type="EC" id="1.14.-.-" evidence="5"/>
<evidence type="ECO:0000256" key="3">
    <source>
        <dbReference type="PIRSR" id="PIRSR602401-1"/>
    </source>
</evidence>
<keyword evidence="4 5" id="KW-0560">Oxidoreductase</keyword>
<dbReference type="PANTHER" id="PTHR24305">
    <property type="entry name" value="CYTOCHROME P450"/>
    <property type="match status" value="1"/>
</dbReference>
<evidence type="ECO:0000313" key="5">
    <source>
        <dbReference type="EMBL" id="AYG78357.1"/>
    </source>
</evidence>
<keyword evidence="3 4" id="KW-0349">Heme</keyword>
<sequence>MSAPAVGVPAAGAGEGAAGHGAGCPAGAGRVHLAGPPVGPGRVHLAGPAVAERFFAAGDDELSHADGWNAVFGGRFGRGVLNLDGERHRSCRQALAPLLRRSAVKDHQDLITELLARAARKLPVGTPVDLHAFTQPLAFTVAARLFAGMDEDEANELLALFGELRTPPAGELGTPGGNRAARRVGRARRRVREMLRVAVGRLEDVDGPVRRLRALPDPPPDELIGENIAILILAGYETTGYLSARLLWLLARHPREQQAVREEGGDPSTAPRLDAVFQETARLHPPLAWLPRRARSHLDLGGLQVPAGTEVFYSVSNTQRDPELFADPHTFRPERFAERATGDAAEGSTGAERHGRFALTPFGAGRRICVGIHLGTLETKLIVSGLVREFRLTAPDGLPIGDVSHNGSTVTSAAPLLARLDWLFG</sequence>
<keyword evidence="4" id="KW-0503">Monooxygenase</keyword>
<dbReference type="GO" id="GO:0016705">
    <property type="term" value="F:oxidoreductase activity, acting on paired donors, with incorporation or reduction of molecular oxygen"/>
    <property type="evidence" value="ECO:0007669"/>
    <property type="project" value="InterPro"/>
</dbReference>
<dbReference type="InterPro" id="IPR017972">
    <property type="entry name" value="Cyt_P450_CS"/>
</dbReference>